<evidence type="ECO:0000313" key="3">
    <source>
        <dbReference type="EMBL" id="KAK5056730.1"/>
    </source>
</evidence>
<dbReference type="GeneID" id="89980409"/>
<name>A0AAV9NFV5_9EURO</name>
<keyword evidence="4" id="KW-1185">Reference proteome</keyword>
<dbReference type="Proteomes" id="UP001358417">
    <property type="component" value="Unassembled WGS sequence"/>
</dbReference>
<dbReference type="AlphaFoldDB" id="A0AAV9NFV5"/>
<organism evidence="3 4">
    <name type="scientific">Exophiala bonariae</name>
    <dbReference type="NCBI Taxonomy" id="1690606"/>
    <lineage>
        <taxon>Eukaryota</taxon>
        <taxon>Fungi</taxon>
        <taxon>Dikarya</taxon>
        <taxon>Ascomycota</taxon>
        <taxon>Pezizomycotina</taxon>
        <taxon>Eurotiomycetes</taxon>
        <taxon>Chaetothyriomycetidae</taxon>
        <taxon>Chaetothyriales</taxon>
        <taxon>Herpotrichiellaceae</taxon>
        <taxon>Exophiala</taxon>
    </lineage>
</organism>
<dbReference type="RefSeq" id="XP_064708446.1">
    <property type="nucleotide sequence ID" value="XM_064855786.1"/>
</dbReference>
<evidence type="ECO:0000313" key="4">
    <source>
        <dbReference type="Proteomes" id="UP001358417"/>
    </source>
</evidence>
<protein>
    <recommendedName>
        <fullName evidence="5">Apple domain-containing protein</fullName>
    </recommendedName>
</protein>
<proteinExistence type="predicted"/>
<feature type="transmembrane region" description="Helical" evidence="2">
    <location>
        <begin position="98"/>
        <end position="124"/>
    </location>
</feature>
<comment type="caution">
    <text evidence="3">The sequence shown here is derived from an EMBL/GenBank/DDBJ whole genome shotgun (WGS) entry which is preliminary data.</text>
</comment>
<keyword evidence="2" id="KW-0812">Transmembrane</keyword>
<evidence type="ECO:0008006" key="5">
    <source>
        <dbReference type="Google" id="ProtNLM"/>
    </source>
</evidence>
<evidence type="ECO:0000256" key="1">
    <source>
        <dbReference type="SAM" id="MobiDB-lite"/>
    </source>
</evidence>
<keyword evidence="2" id="KW-0472">Membrane</keyword>
<gene>
    <name evidence="3" type="ORF">LTR84_012262</name>
</gene>
<dbReference type="EMBL" id="JAVRRD010000007">
    <property type="protein sequence ID" value="KAK5056730.1"/>
    <property type="molecule type" value="Genomic_DNA"/>
</dbReference>
<reference evidence="3 4" key="1">
    <citation type="submission" date="2023-08" db="EMBL/GenBank/DDBJ databases">
        <title>Black Yeasts Isolated from many extreme environments.</title>
        <authorList>
            <person name="Coleine C."/>
            <person name="Stajich J.E."/>
            <person name="Selbmann L."/>
        </authorList>
    </citation>
    <scope>NUCLEOTIDE SEQUENCE [LARGE SCALE GENOMIC DNA]</scope>
    <source>
        <strain evidence="3 4">CCFEE 5792</strain>
    </source>
</reference>
<accession>A0AAV9NFV5</accession>
<evidence type="ECO:0000256" key="2">
    <source>
        <dbReference type="SAM" id="Phobius"/>
    </source>
</evidence>
<keyword evidence="2" id="KW-1133">Transmembrane helix</keyword>
<sequence length="307" mass="32311">MSQIGGHPGSIASGTGIQSSVTTEKYPASTANENYPEVAPQMTQPALRTAYAPPRQDAYNTSTMTPQTPFQYQDPTAKQHMYEPQERQKRNPWGLSPLAFGVVIALVTALVVGGAVGGGVAGAMSSSNKSDSNVALQTVTVTANGAATTGSGSGTVTMTATSSGLPEPSSLKEFTVPEPYYVDTLLDPGCQQSRIGVQYGESYDLRCGVDIGSGQAADNDDTKIVADVAALFAYSLTDCLYACANMNHFTQYWKQDVAGGVMQECRGVTWNYNMASANSSDHANCWLKNGTSNGYQCNSCISGLIVS</sequence>
<feature type="region of interest" description="Disordered" evidence="1">
    <location>
        <begin position="1"/>
        <end position="39"/>
    </location>
</feature>
<feature type="compositionally biased region" description="Polar residues" evidence="1">
    <location>
        <begin position="12"/>
        <end position="33"/>
    </location>
</feature>